<keyword evidence="2" id="KW-0732">Signal</keyword>
<keyword evidence="4" id="KW-1185">Reference proteome</keyword>
<dbReference type="AlphaFoldDB" id="A0A1C6RUY7"/>
<dbReference type="OrthoDB" id="9965933at2"/>
<feature type="signal peptide" evidence="2">
    <location>
        <begin position="1"/>
        <end position="27"/>
    </location>
</feature>
<feature type="chain" id="PRO_5008745117" description="Secreted protein" evidence="2">
    <location>
        <begin position="28"/>
        <end position="92"/>
    </location>
</feature>
<evidence type="ECO:0008006" key="5">
    <source>
        <dbReference type="Google" id="ProtNLM"/>
    </source>
</evidence>
<reference evidence="4" key="1">
    <citation type="submission" date="2016-06" db="EMBL/GenBank/DDBJ databases">
        <authorList>
            <person name="Varghese N."/>
            <person name="Submissions Spin"/>
        </authorList>
    </citation>
    <scope>NUCLEOTIDE SEQUENCE [LARGE SCALE GENOMIC DNA]</scope>
    <source>
        <strain evidence="4">DSM 43817</strain>
    </source>
</reference>
<organism evidence="3 4">
    <name type="scientific">Micromonospora pallida</name>
    <dbReference type="NCBI Taxonomy" id="145854"/>
    <lineage>
        <taxon>Bacteria</taxon>
        <taxon>Bacillati</taxon>
        <taxon>Actinomycetota</taxon>
        <taxon>Actinomycetes</taxon>
        <taxon>Micromonosporales</taxon>
        <taxon>Micromonosporaceae</taxon>
        <taxon>Micromonospora</taxon>
    </lineage>
</organism>
<protein>
    <recommendedName>
        <fullName evidence="5">Secreted protein</fullName>
    </recommendedName>
</protein>
<proteinExistence type="predicted"/>
<feature type="region of interest" description="Disordered" evidence="1">
    <location>
        <begin position="43"/>
        <end position="92"/>
    </location>
</feature>
<evidence type="ECO:0000256" key="2">
    <source>
        <dbReference type="SAM" id="SignalP"/>
    </source>
</evidence>
<feature type="compositionally biased region" description="Polar residues" evidence="1">
    <location>
        <begin position="76"/>
        <end position="86"/>
    </location>
</feature>
<evidence type="ECO:0000313" key="4">
    <source>
        <dbReference type="Proteomes" id="UP000198959"/>
    </source>
</evidence>
<dbReference type="Proteomes" id="UP000198959">
    <property type="component" value="Unassembled WGS sequence"/>
</dbReference>
<evidence type="ECO:0000256" key="1">
    <source>
        <dbReference type="SAM" id="MobiDB-lite"/>
    </source>
</evidence>
<dbReference type="STRING" id="145854.GA0074692_1045"/>
<evidence type="ECO:0000313" key="3">
    <source>
        <dbReference type="EMBL" id="SCL20975.1"/>
    </source>
</evidence>
<dbReference type="EMBL" id="FMHW01000002">
    <property type="protein sequence ID" value="SCL20975.1"/>
    <property type="molecule type" value="Genomic_DNA"/>
</dbReference>
<name>A0A1C6RUY7_9ACTN</name>
<sequence>MRISIMTGLALAGAAAAVAVAGGVAYATDDADHEAVVQIVTEQEQAGSSGAGQRWSTEDCPDKDDAAPTAPGGSETGQPTTPQESAAPQEAL</sequence>
<dbReference type="RefSeq" id="WP_091639890.1">
    <property type="nucleotide sequence ID" value="NZ_FMHW01000002.1"/>
</dbReference>
<gene>
    <name evidence="3" type="ORF">GA0074692_1045</name>
</gene>
<accession>A0A1C6RUY7</accession>